<dbReference type="InterPro" id="IPR029052">
    <property type="entry name" value="Metallo-depent_PP-like"/>
</dbReference>
<dbReference type="EMBL" id="PKQE01000001">
    <property type="protein sequence ID" value="PLC44489.1"/>
    <property type="molecule type" value="Genomic_DNA"/>
</dbReference>
<evidence type="ECO:0000313" key="3">
    <source>
        <dbReference type="Proteomes" id="UP000234456"/>
    </source>
</evidence>
<reference evidence="2 3" key="1">
    <citation type="submission" date="2017-12" db="EMBL/GenBank/DDBJ databases">
        <title>Draft genome sequence of Ralstonia pickettii 52.</title>
        <authorList>
            <person name="Zheng B."/>
        </authorList>
    </citation>
    <scope>NUCLEOTIDE SEQUENCE [LARGE SCALE GENOMIC DNA]</scope>
    <source>
        <strain evidence="2 3">52</strain>
    </source>
</reference>
<dbReference type="InterPro" id="IPR004843">
    <property type="entry name" value="Calcineurin-like_PHP"/>
</dbReference>
<dbReference type="GO" id="GO:0016787">
    <property type="term" value="F:hydrolase activity"/>
    <property type="evidence" value="ECO:0007669"/>
    <property type="project" value="InterPro"/>
</dbReference>
<dbReference type="OrthoDB" id="8479161at2"/>
<sequence>MKPYGIISDTHHHSWSAFSTTLPSGVNSRLQQTLDETKRCAEEVRKAGGNYIAHAGDLFHVRGSIAPSVLNPTLDCYGEIIKSGINIVILAGNHDLEGKEALRVSSAITALEGVGCKIINSWEAGLAATDHVAMIPWNPSIEGLKKQIEDIDPADRPGCDLILHAPVDGVIPGLPDHGLSAEYLAKLGFRRVFSGHYHHHKEFEGGVYSIGSLTPQTWSDVDKKSGFLIVYEDRVRWMKSHAPEFVEIDSATDPADIPTIVDGNYVKATIRTANVAEVESLRAYLIDSGAKGVVLNVQKDATAPTRSGTVIRSGVTLDQSVQDYIAASSIPEAAAVAKACQDVLTTVRSVA</sequence>
<protein>
    <submittedName>
        <fullName evidence="2">Serine/threonine protein phosphatase</fullName>
    </submittedName>
</protein>
<feature type="domain" description="Calcineurin-like phosphoesterase" evidence="1">
    <location>
        <begin position="5"/>
        <end position="199"/>
    </location>
</feature>
<dbReference type="PANTHER" id="PTHR30337">
    <property type="entry name" value="COMPONENT OF ATP-DEPENDENT DSDNA EXONUCLEASE"/>
    <property type="match status" value="1"/>
</dbReference>
<accession>A0A2N4TXR8</accession>
<dbReference type="PANTHER" id="PTHR30337:SF0">
    <property type="entry name" value="NUCLEASE SBCCD SUBUNIT D"/>
    <property type="match status" value="1"/>
</dbReference>
<name>A0A2N4TXR8_RALPI</name>
<dbReference type="InterPro" id="IPR050535">
    <property type="entry name" value="DNA_Repair-Maintenance_Comp"/>
</dbReference>
<gene>
    <name evidence="2" type="ORF">C0Q88_07365</name>
</gene>
<dbReference type="SUPFAM" id="SSF56300">
    <property type="entry name" value="Metallo-dependent phosphatases"/>
    <property type="match status" value="1"/>
</dbReference>
<dbReference type="Pfam" id="PF00149">
    <property type="entry name" value="Metallophos"/>
    <property type="match status" value="1"/>
</dbReference>
<proteinExistence type="predicted"/>
<dbReference type="AlphaFoldDB" id="A0A2N4TXR8"/>
<organism evidence="2 3">
    <name type="scientific">Ralstonia pickettii</name>
    <name type="common">Burkholderia pickettii</name>
    <dbReference type="NCBI Taxonomy" id="329"/>
    <lineage>
        <taxon>Bacteria</taxon>
        <taxon>Pseudomonadati</taxon>
        <taxon>Pseudomonadota</taxon>
        <taxon>Betaproteobacteria</taxon>
        <taxon>Burkholderiales</taxon>
        <taxon>Burkholderiaceae</taxon>
        <taxon>Ralstonia</taxon>
    </lineage>
</organism>
<dbReference type="RefSeq" id="WP_102064900.1">
    <property type="nucleotide sequence ID" value="NZ_PKQE01000001.1"/>
</dbReference>
<evidence type="ECO:0000313" key="2">
    <source>
        <dbReference type="EMBL" id="PLC44489.1"/>
    </source>
</evidence>
<evidence type="ECO:0000259" key="1">
    <source>
        <dbReference type="Pfam" id="PF00149"/>
    </source>
</evidence>
<comment type="caution">
    <text evidence="2">The sequence shown here is derived from an EMBL/GenBank/DDBJ whole genome shotgun (WGS) entry which is preliminary data.</text>
</comment>
<dbReference type="Gene3D" id="3.60.21.10">
    <property type="match status" value="1"/>
</dbReference>
<dbReference type="Proteomes" id="UP000234456">
    <property type="component" value="Unassembled WGS sequence"/>
</dbReference>